<dbReference type="PANTHER" id="PTHR12302:SF26">
    <property type="entry name" value="BLR1266 PROTEIN"/>
    <property type="match status" value="1"/>
</dbReference>
<proteinExistence type="predicted"/>
<evidence type="ECO:0000259" key="2">
    <source>
        <dbReference type="PROSITE" id="PS50830"/>
    </source>
</evidence>
<dbReference type="SMART" id="SM00318">
    <property type="entry name" value="SNc"/>
    <property type="match status" value="1"/>
</dbReference>
<sequence>MRILLTICLLFCAAPLAAQIAGPARVIDGDTIHVGETRIRLNGIDAPEAGQDCRSAQGFPFSCGSHAADGLRALIAGRAVSCAPLDVDRYGRTVARCTAGGVDIGQQMVRNGLAIAYRRYGTVYVPDEDAARRSGAGFWSAQMQRPSDFRAQEQVRDATPGGCVIKGNISSSGRIYHVPGNAFYDETRISPSRGERWFCTEAEARAAGWRAARR</sequence>
<dbReference type="Proteomes" id="UP001138961">
    <property type="component" value="Unassembled WGS sequence"/>
</dbReference>
<dbReference type="Gene3D" id="2.40.50.90">
    <property type="match status" value="1"/>
</dbReference>
<feature type="domain" description="TNase-like" evidence="2">
    <location>
        <begin position="25"/>
        <end position="141"/>
    </location>
</feature>
<evidence type="ECO:0000313" key="4">
    <source>
        <dbReference type="Proteomes" id="UP001138961"/>
    </source>
</evidence>
<feature type="chain" id="PRO_5046116149" evidence="1">
    <location>
        <begin position="21"/>
        <end position="214"/>
    </location>
</feature>
<dbReference type="InterPro" id="IPR035437">
    <property type="entry name" value="SNase_OB-fold_sf"/>
</dbReference>
<protein>
    <submittedName>
        <fullName evidence="3">Thermonuclease family protein</fullName>
    </submittedName>
</protein>
<gene>
    <name evidence="3" type="ORF">LGQ03_09860</name>
</gene>
<feature type="signal peptide" evidence="1">
    <location>
        <begin position="1"/>
        <end position="20"/>
    </location>
</feature>
<dbReference type="InterPro" id="IPR016071">
    <property type="entry name" value="Staphylococal_nuclease_OB-fold"/>
</dbReference>
<keyword evidence="4" id="KW-1185">Reference proteome</keyword>
<reference evidence="3" key="1">
    <citation type="submission" date="2021-10" db="EMBL/GenBank/DDBJ databases">
        <title>Loktanella gaetbuli sp. nov., isolated from a tidal flat.</title>
        <authorList>
            <person name="Park S."/>
            <person name="Yoon J.-H."/>
        </authorList>
    </citation>
    <scope>NUCLEOTIDE SEQUENCE</scope>
    <source>
        <strain evidence="3">TSTF-M6</strain>
    </source>
</reference>
<keyword evidence="1" id="KW-0732">Signal</keyword>
<dbReference type="Pfam" id="PF00565">
    <property type="entry name" value="SNase"/>
    <property type="match status" value="1"/>
</dbReference>
<accession>A0ABS8BV07</accession>
<evidence type="ECO:0000256" key="1">
    <source>
        <dbReference type="SAM" id="SignalP"/>
    </source>
</evidence>
<dbReference type="EMBL" id="JAJATZ010000004">
    <property type="protein sequence ID" value="MCB5199545.1"/>
    <property type="molecule type" value="Genomic_DNA"/>
</dbReference>
<organism evidence="3 4">
    <name type="scientific">Loktanella gaetbuli</name>
    <dbReference type="NCBI Taxonomy" id="2881335"/>
    <lineage>
        <taxon>Bacteria</taxon>
        <taxon>Pseudomonadati</taxon>
        <taxon>Pseudomonadota</taxon>
        <taxon>Alphaproteobacteria</taxon>
        <taxon>Rhodobacterales</taxon>
        <taxon>Roseobacteraceae</taxon>
        <taxon>Loktanella</taxon>
    </lineage>
</organism>
<dbReference type="PANTHER" id="PTHR12302">
    <property type="entry name" value="EBNA2 BINDING PROTEIN P100"/>
    <property type="match status" value="1"/>
</dbReference>
<evidence type="ECO:0000313" key="3">
    <source>
        <dbReference type="EMBL" id="MCB5199545.1"/>
    </source>
</evidence>
<name>A0ABS8BV07_9RHOB</name>
<dbReference type="RefSeq" id="WP_226748264.1">
    <property type="nucleotide sequence ID" value="NZ_JAJATZ010000004.1"/>
</dbReference>
<dbReference type="SUPFAM" id="SSF50199">
    <property type="entry name" value="Staphylococcal nuclease"/>
    <property type="match status" value="1"/>
</dbReference>
<comment type="caution">
    <text evidence="3">The sequence shown here is derived from an EMBL/GenBank/DDBJ whole genome shotgun (WGS) entry which is preliminary data.</text>
</comment>
<dbReference type="PROSITE" id="PS50830">
    <property type="entry name" value="TNASE_3"/>
    <property type="match status" value="1"/>
</dbReference>